<evidence type="ECO:0000313" key="2">
    <source>
        <dbReference type="EMBL" id="ADM08764.1"/>
    </source>
</evidence>
<dbReference type="EMBL" id="CP002156">
    <property type="protein sequence ID" value="ADM08764.1"/>
    <property type="molecule type" value="Genomic_DNA"/>
</dbReference>
<sequence length="116" mass="12563">MDALSVVKDYVKAACAGDGQSLRASLADDFQFKGPMMEAHSADQFLQAMAAMPTNFTIRNSDFVADSDRVAHLHEVVIDGNETAPIPMCEVLSVHEGKITSSKLFFDTKLFPNPAA</sequence>
<organism evidence="2 3">
    <name type="scientific">Parvularcula bermudensis (strain ATCC BAA-594 / HTCC2503 / KCTC 12087)</name>
    <dbReference type="NCBI Taxonomy" id="314260"/>
    <lineage>
        <taxon>Bacteria</taxon>
        <taxon>Pseudomonadati</taxon>
        <taxon>Pseudomonadota</taxon>
        <taxon>Alphaproteobacteria</taxon>
        <taxon>Parvularculales</taxon>
        <taxon>Parvularculaceae</taxon>
        <taxon>Parvularcula</taxon>
    </lineage>
</organism>
<reference evidence="3" key="1">
    <citation type="submission" date="2010-08" db="EMBL/GenBank/DDBJ databases">
        <title>Genome sequence of Parvularcula bermudensis HTCC2503.</title>
        <authorList>
            <person name="Kang D.-M."/>
            <person name="Oh H.-M."/>
            <person name="Cho J.-C."/>
        </authorList>
    </citation>
    <scope>NUCLEOTIDE SEQUENCE [LARGE SCALE GENOMIC DNA]</scope>
    <source>
        <strain evidence="3">ATCC BAA-594 / HTCC2503 / KCTC 12087</strain>
    </source>
</reference>
<dbReference type="STRING" id="314260.PB2503_03442"/>
<dbReference type="Pfam" id="PF12680">
    <property type="entry name" value="SnoaL_2"/>
    <property type="match status" value="1"/>
</dbReference>
<dbReference type="InterPro" id="IPR037401">
    <property type="entry name" value="SnoaL-like"/>
</dbReference>
<feature type="domain" description="SnoaL-like" evidence="1">
    <location>
        <begin position="7"/>
        <end position="101"/>
    </location>
</feature>
<gene>
    <name evidence="2" type="ordered locus">PB2503_03442</name>
</gene>
<reference evidence="2 3" key="2">
    <citation type="journal article" date="2011" name="J. Bacteriol.">
        <title>Complete genome sequence of strain HTCC2503T of Parvularcula bermudensis, the type species of the order "Parvularculales" in the class Alphaproteobacteria.</title>
        <authorList>
            <person name="Oh H.M."/>
            <person name="Kang I."/>
            <person name="Vergin K.L."/>
            <person name="Kang D."/>
            <person name="Rhee K.H."/>
            <person name="Giovannoni S.J."/>
            <person name="Cho J.C."/>
        </authorList>
    </citation>
    <scope>NUCLEOTIDE SEQUENCE [LARGE SCALE GENOMIC DNA]</scope>
    <source>
        <strain evidence="3">ATCC BAA-594 / HTCC2503 / KCTC 12087</strain>
    </source>
</reference>
<dbReference type="RefSeq" id="WP_013299738.1">
    <property type="nucleotide sequence ID" value="NC_014414.1"/>
</dbReference>
<dbReference type="InterPro" id="IPR032710">
    <property type="entry name" value="NTF2-like_dom_sf"/>
</dbReference>
<dbReference type="OrthoDB" id="5185819at2"/>
<keyword evidence="3" id="KW-1185">Reference proteome</keyword>
<evidence type="ECO:0000313" key="3">
    <source>
        <dbReference type="Proteomes" id="UP000001302"/>
    </source>
</evidence>
<dbReference type="SUPFAM" id="SSF54427">
    <property type="entry name" value="NTF2-like"/>
    <property type="match status" value="1"/>
</dbReference>
<evidence type="ECO:0000259" key="1">
    <source>
        <dbReference type="Pfam" id="PF12680"/>
    </source>
</evidence>
<name>E0TDK9_PARBH</name>
<protein>
    <recommendedName>
        <fullName evidence="1">SnoaL-like domain-containing protein</fullName>
    </recommendedName>
</protein>
<dbReference type="eggNOG" id="COG3631">
    <property type="taxonomic scope" value="Bacteria"/>
</dbReference>
<accession>E0TDK9</accession>
<dbReference type="Gene3D" id="3.10.450.50">
    <property type="match status" value="1"/>
</dbReference>
<proteinExistence type="predicted"/>
<dbReference type="HOGENOM" id="CLU_2094478_0_0_5"/>
<dbReference type="AlphaFoldDB" id="E0TDK9"/>
<dbReference type="Proteomes" id="UP000001302">
    <property type="component" value="Chromosome"/>
</dbReference>
<dbReference type="KEGG" id="pbr:PB2503_03442"/>